<gene>
    <name evidence="2" type="ORF">N864_04780</name>
</gene>
<organism evidence="2 3">
    <name type="scientific">Intrasporangium chromatireducens Q5-1</name>
    <dbReference type="NCBI Taxonomy" id="584657"/>
    <lineage>
        <taxon>Bacteria</taxon>
        <taxon>Bacillati</taxon>
        <taxon>Actinomycetota</taxon>
        <taxon>Actinomycetes</taxon>
        <taxon>Micrococcales</taxon>
        <taxon>Intrasporangiaceae</taxon>
        <taxon>Intrasporangium</taxon>
    </lineage>
</organism>
<dbReference type="OrthoDB" id="63034at2"/>
<protein>
    <submittedName>
        <fullName evidence="2">Acyl-CoA thioester hydrolase</fullName>
    </submittedName>
</protein>
<proteinExistence type="predicted"/>
<accession>W9GNI0</accession>
<dbReference type="Proteomes" id="UP000019494">
    <property type="component" value="Unassembled WGS sequence"/>
</dbReference>
<evidence type="ECO:0000313" key="2">
    <source>
        <dbReference type="EMBL" id="EWT05449.1"/>
    </source>
</evidence>
<comment type="caution">
    <text evidence="2">The sequence shown here is derived from an EMBL/GenBank/DDBJ whole genome shotgun (WGS) entry which is preliminary data.</text>
</comment>
<dbReference type="RefSeq" id="WP_034717525.1">
    <property type="nucleotide sequence ID" value="NZ_AWQS01000112.1"/>
</dbReference>
<reference evidence="3" key="1">
    <citation type="submission" date="2013-08" db="EMBL/GenBank/DDBJ databases">
        <title>Intrasporangium oryzae NRRL B-24470.</title>
        <authorList>
            <person name="Liu H."/>
            <person name="Wang G."/>
        </authorList>
    </citation>
    <scope>NUCLEOTIDE SEQUENCE [LARGE SCALE GENOMIC DNA]</scope>
    <source>
        <strain evidence="3">Q5-1</strain>
    </source>
</reference>
<dbReference type="Pfam" id="PF12146">
    <property type="entry name" value="Hydrolase_4"/>
    <property type="match status" value="1"/>
</dbReference>
<dbReference type="InterPro" id="IPR022742">
    <property type="entry name" value="Hydrolase_4"/>
</dbReference>
<sequence length="311" mass="33541">MTTLHLTVGTDTLAGTLLLPPGPGPFPTALLVPGSGPVDRDSSHPRMPLDVTRQIAEALAARGVASFRYDKRGVGESKAAGDWRRFGVHDRVAEATEALAALRRRPETDQSAVFVIGHSEGAISAAALGAADPSLAGVVLLSAAAQPGAKVLVWQSAQVAGSLPKPIRLLLRLVRTDVTTRVRKNHEKLRSTTADIVRMDGVKTNAKWFREYLDLDPRDDLARITSPVLAITGTKDLQVDWHDLEVIARTVAGPVETWAAPDLTHLLRRQPGEASLRAYKTEVKRPVDPELLARMTTWVTDHAHTTTGVEG</sequence>
<name>W9GNI0_9MICO</name>
<dbReference type="GO" id="GO:0052689">
    <property type="term" value="F:carboxylic ester hydrolase activity"/>
    <property type="evidence" value="ECO:0007669"/>
    <property type="project" value="TreeGrafter"/>
</dbReference>
<evidence type="ECO:0000313" key="3">
    <source>
        <dbReference type="Proteomes" id="UP000019494"/>
    </source>
</evidence>
<evidence type="ECO:0000259" key="1">
    <source>
        <dbReference type="Pfam" id="PF12146"/>
    </source>
</evidence>
<dbReference type="InterPro" id="IPR029058">
    <property type="entry name" value="AB_hydrolase_fold"/>
</dbReference>
<dbReference type="PANTHER" id="PTHR43265">
    <property type="entry name" value="ESTERASE ESTD"/>
    <property type="match status" value="1"/>
</dbReference>
<dbReference type="Gene3D" id="3.40.50.1820">
    <property type="entry name" value="alpha/beta hydrolase"/>
    <property type="match status" value="1"/>
</dbReference>
<dbReference type="PATRIC" id="fig|584657.3.peg.2653"/>
<keyword evidence="2" id="KW-0378">Hydrolase</keyword>
<keyword evidence="3" id="KW-1185">Reference proteome</keyword>
<dbReference type="AlphaFoldDB" id="W9GNI0"/>
<dbReference type="EMBL" id="AWQS01000112">
    <property type="protein sequence ID" value="EWT05449.1"/>
    <property type="molecule type" value="Genomic_DNA"/>
</dbReference>
<dbReference type="InterPro" id="IPR053145">
    <property type="entry name" value="AB_hydrolase_Est10"/>
</dbReference>
<dbReference type="PANTHER" id="PTHR43265:SF1">
    <property type="entry name" value="ESTERASE ESTD"/>
    <property type="match status" value="1"/>
</dbReference>
<dbReference type="SUPFAM" id="SSF53474">
    <property type="entry name" value="alpha/beta-Hydrolases"/>
    <property type="match status" value="1"/>
</dbReference>
<feature type="domain" description="Serine aminopeptidase S33" evidence="1">
    <location>
        <begin position="53"/>
        <end position="249"/>
    </location>
</feature>